<accession>A0AAE3XL69</accession>
<dbReference type="Proteomes" id="UP001185092">
    <property type="component" value="Unassembled WGS sequence"/>
</dbReference>
<name>A0AAE3XL69_9BACT</name>
<feature type="chain" id="PRO_5041997578" description="Outer membrane lipoprotein-sorting protein" evidence="1">
    <location>
        <begin position="22"/>
        <end position="276"/>
    </location>
</feature>
<sequence length="276" mass="32033">MTKKGLSLVLFSIFLTFNVFGQENSDLQLHLKKGHKYLTQLESKLQLHSLNTEEQLDFNMNMITNTEVHVRKKKKKDFHLEFQIKDFLLDMQMPEDNVYINTVTKNHEAPENLVAVYDKIRNLPMSLSVTHKGDVFNRVNLRESFPEMPQKQADQISESINSFFIPLPEGPIELEDTWEVNSDGGESVSVKLNYKLDKVTPDFYVISYKGKIESNSTAMEIVGDLEGFQRLDKESCFPLEGEMVMYMDMNMPVVNSDEKIKIVSKLTENFRSRRFK</sequence>
<evidence type="ECO:0000313" key="3">
    <source>
        <dbReference type="Proteomes" id="UP001185092"/>
    </source>
</evidence>
<evidence type="ECO:0000313" key="2">
    <source>
        <dbReference type="EMBL" id="MDR6239916.1"/>
    </source>
</evidence>
<organism evidence="2 3">
    <name type="scientific">Aureibacter tunicatorum</name>
    <dbReference type="NCBI Taxonomy" id="866807"/>
    <lineage>
        <taxon>Bacteria</taxon>
        <taxon>Pseudomonadati</taxon>
        <taxon>Bacteroidota</taxon>
        <taxon>Cytophagia</taxon>
        <taxon>Cytophagales</taxon>
        <taxon>Persicobacteraceae</taxon>
        <taxon>Aureibacter</taxon>
    </lineage>
</organism>
<keyword evidence="1" id="KW-0732">Signal</keyword>
<dbReference type="RefSeq" id="WP_309939724.1">
    <property type="nucleotide sequence ID" value="NZ_AP025305.1"/>
</dbReference>
<protein>
    <recommendedName>
        <fullName evidence="4">Outer membrane lipoprotein-sorting protein</fullName>
    </recommendedName>
</protein>
<dbReference type="AlphaFoldDB" id="A0AAE3XL69"/>
<dbReference type="Pfam" id="PF19777">
    <property type="entry name" value="DUF6263"/>
    <property type="match status" value="1"/>
</dbReference>
<evidence type="ECO:0000256" key="1">
    <source>
        <dbReference type="SAM" id="SignalP"/>
    </source>
</evidence>
<feature type="signal peptide" evidence="1">
    <location>
        <begin position="1"/>
        <end position="21"/>
    </location>
</feature>
<gene>
    <name evidence="2" type="ORF">HNQ88_002964</name>
</gene>
<dbReference type="InterPro" id="IPR046230">
    <property type="entry name" value="DUF6263"/>
</dbReference>
<dbReference type="EMBL" id="JAVDQD010000003">
    <property type="protein sequence ID" value="MDR6239916.1"/>
    <property type="molecule type" value="Genomic_DNA"/>
</dbReference>
<keyword evidence="3" id="KW-1185">Reference proteome</keyword>
<evidence type="ECO:0008006" key="4">
    <source>
        <dbReference type="Google" id="ProtNLM"/>
    </source>
</evidence>
<proteinExistence type="predicted"/>
<reference evidence="2" key="1">
    <citation type="submission" date="2023-07" db="EMBL/GenBank/DDBJ databases">
        <title>Genomic Encyclopedia of Type Strains, Phase IV (KMG-IV): sequencing the most valuable type-strain genomes for metagenomic binning, comparative biology and taxonomic classification.</title>
        <authorList>
            <person name="Goeker M."/>
        </authorList>
    </citation>
    <scope>NUCLEOTIDE SEQUENCE</scope>
    <source>
        <strain evidence="2">DSM 26174</strain>
    </source>
</reference>
<comment type="caution">
    <text evidence="2">The sequence shown here is derived from an EMBL/GenBank/DDBJ whole genome shotgun (WGS) entry which is preliminary data.</text>
</comment>